<evidence type="ECO:0000313" key="3">
    <source>
        <dbReference type="EMBL" id="KAK9809589.1"/>
    </source>
</evidence>
<protein>
    <recommendedName>
        <fullName evidence="2">BZIP domain-containing protein</fullName>
    </recommendedName>
</protein>
<proteinExistence type="predicted"/>
<feature type="compositionally biased region" description="Basic and acidic residues" evidence="1">
    <location>
        <begin position="80"/>
        <end position="96"/>
    </location>
</feature>
<gene>
    <name evidence="3" type="ORF">WJX73_005085</name>
</gene>
<dbReference type="EMBL" id="JALJOQ010000018">
    <property type="protein sequence ID" value="KAK9809589.1"/>
    <property type="molecule type" value="Genomic_DNA"/>
</dbReference>
<dbReference type="GO" id="GO:0003700">
    <property type="term" value="F:DNA-binding transcription factor activity"/>
    <property type="evidence" value="ECO:0007669"/>
    <property type="project" value="InterPro"/>
</dbReference>
<evidence type="ECO:0000259" key="2">
    <source>
        <dbReference type="PROSITE" id="PS00036"/>
    </source>
</evidence>
<dbReference type="Proteomes" id="UP001465755">
    <property type="component" value="Unassembled WGS sequence"/>
</dbReference>
<accession>A0AAW1PJ33</accession>
<feature type="domain" description="BZIP" evidence="2">
    <location>
        <begin position="70"/>
        <end position="84"/>
    </location>
</feature>
<reference evidence="3 4" key="1">
    <citation type="journal article" date="2024" name="Nat. Commun.">
        <title>Phylogenomics reveals the evolutionary origins of lichenization in chlorophyte algae.</title>
        <authorList>
            <person name="Puginier C."/>
            <person name="Libourel C."/>
            <person name="Otte J."/>
            <person name="Skaloud P."/>
            <person name="Haon M."/>
            <person name="Grisel S."/>
            <person name="Petersen M."/>
            <person name="Berrin J.G."/>
            <person name="Delaux P.M."/>
            <person name="Dal Grande F."/>
            <person name="Keller J."/>
        </authorList>
    </citation>
    <scope>NUCLEOTIDE SEQUENCE [LARGE SCALE GENOMIC DNA]</scope>
    <source>
        <strain evidence="3 4">SAG 2036</strain>
    </source>
</reference>
<dbReference type="PROSITE" id="PS00036">
    <property type="entry name" value="BZIP_BASIC"/>
    <property type="match status" value="1"/>
</dbReference>
<keyword evidence="4" id="KW-1185">Reference proteome</keyword>
<evidence type="ECO:0000256" key="1">
    <source>
        <dbReference type="SAM" id="MobiDB-lite"/>
    </source>
</evidence>
<evidence type="ECO:0000313" key="4">
    <source>
        <dbReference type="Proteomes" id="UP001465755"/>
    </source>
</evidence>
<organism evidence="3 4">
    <name type="scientific">Symbiochloris irregularis</name>
    <dbReference type="NCBI Taxonomy" id="706552"/>
    <lineage>
        <taxon>Eukaryota</taxon>
        <taxon>Viridiplantae</taxon>
        <taxon>Chlorophyta</taxon>
        <taxon>core chlorophytes</taxon>
        <taxon>Trebouxiophyceae</taxon>
        <taxon>Trebouxiales</taxon>
        <taxon>Trebouxiaceae</taxon>
        <taxon>Symbiochloris</taxon>
    </lineage>
</organism>
<name>A0AAW1PJ33_9CHLO</name>
<dbReference type="InterPro" id="IPR004827">
    <property type="entry name" value="bZIP"/>
</dbReference>
<dbReference type="AlphaFoldDB" id="A0AAW1PJ33"/>
<feature type="non-terminal residue" evidence="3">
    <location>
        <position position="408"/>
    </location>
</feature>
<dbReference type="CDD" id="cd14688">
    <property type="entry name" value="bZIP_YAP"/>
    <property type="match status" value="1"/>
</dbReference>
<feature type="region of interest" description="Disordered" evidence="1">
    <location>
        <begin position="62"/>
        <end position="97"/>
    </location>
</feature>
<sequence>MSPLIPSYVADEGMDWPLLDWDQEDALHSSSPSEDVAHEAFPAVMHASAANAKAHAAADHLNVATTGTDKRSRNRQAQARYRERQRDKNSRNEKTARMLSQSLQELARAQTALQAEREAFAAEKKRWQADAHAKQPGRTGMQLTPSPDDQDFVLDPSKHSLAVVRQRMADQMMPYLNMKIDIFKESAKILGWQNPCVRLTDDLNTAMFEWVVAFKQAMRHLLDMYDAQPSENNLENVTHFIGGLRKAFKIYWDNTLEGHTWPQTLLSACAAAIADKWGEPMTNHYQRCMEAMRLTPQQKQNIVKAYRRWQQQTAAAQHRAAHILPGMHVLQNRSMIDMNFLDRKTSEQLLHQCEMDQKRAAAELFFSFTSQLTAFQHARMEVTCQPYRSDPLKLCEAVEQSLVGESLQ</sequence>
<comment type="caution">
    <text evidence="3">The sequence shown here is derived from an EMBL/GenBank/DDBJ whole genome shotgun (WGS) entry which is preliminary data.</text>
</comment>